<dbReference type="EMBL" id="FQVH01000002">
    <property type="protein sequence ID" value="SHE47940.1"/>
    <property type="molecule type" value="Genomic_DNA"/>
</dbReference>
<keyword evidence="3" id="KW-0808">Transferase</keyword>
<protein>
    <submittedName>
        <fullName evidence="3">Glycosyl transferase family 2</fullName>
    </submittedName>
</protein>
<evidence type="ECO:0000259" key="2">
    <source>
        <dbReference type="Pfam" id="PF00535"/>
    </source>
</evidence>
<dbReference type="RefSeq" id="WP_073341328.1">
    <property type="nucleotide sequence ID" value="NZ_FQVH01000002.1"/>
</dbReference>
<sequence>MIKILLGSPVRQEYAILKEFLESVDRLETDDISLDIMFIDDNNDQKSKQLLREYKRDDSKIILKETKSTAENYKDEITHHWREDLIWKVAAFKNSIIKYAKDNCYDYLFLVDSDLYLHPMTLKQLVASKKDIISEIFWTKWTPDSIELPQVWLEDNYTLYAQKRGEVLTQDEINKRIMDFLNMLLNPGIYRVGGLGACTLISKRALDAGVSFDEIYNISSIGEDRHFCIRAAVLGFELFVDTHWPLFHIYRNSDLQRLKEYKETLKKVDNKYKYIMLPNQRRINVDQNEITLAMVVKNEADRYLPEVLKIASKIVDKAVIIDDASTDNTREVFESFFKGKELIYIVNDVSMFNNEVELRKKLWKAVVATNPDWILCLDADEIIEDRIVKHIKNIINQPYYDVMCFRLYDFWDEKHYREDMYWNAHTKCWPFLLRYQPQFNYIWKETPLHCGRFPSNILEQPYAISDIRIKHMGWSKEEDRIKKYQRYMELDKEGKYGIPQQYTSILDKNPSLKEWEE</sequence>
<feature type="domain" description="Glycosyltransferase 2-like" evidence="2">
    <location>
        <begin position="293"/>
        <end position="428"/>
    </location>
</feature>
<keyword evidence="4" id="KW-1185">Reference proteome</keyword>
<name>A0A1M4TTX9_9THEO</name>
<dbReference type="InterPro" id="IPR050834">
    <property type="entry name" value="Glycosyltransf_2"/>
</dbReference>
<accession>A0A1M4TTX9</accession>
<comment type="similarity">
    <text evidence="1">Belongs to the glycosyltransferase 2 family.</text>
</comment>
<reference evidence="3 4" key="1">
    <citation type="submission" date="2016-11" db="EMBL/GenBank/DDBJ databases">
        <authorList>
            <person name="Jaros S."/>
            <person name="Januszkiewicz K."/>
            <person name="Wedrychowicz H."/>
        </authorList>
    </citation>
    <scope>NUCLEOTIDE SEQUENCE [LARGE SCALE GENOMIC DNA]</scope>
    <source>
        <strain evidence="3 4">DSM 17918</strain>
    </source>
</reference>
<dbReference type="PANTHER" id="PTHR43685">
    <property type="entry name" value="GLYCOSYLTRANSFERASE"/>
    <property type="match status" value="1"/>
</dbReference>
<proteinExistence type="inferred from homology"/>
<evidence type="ECO:0000313" key="4">
    <source>
        <dbReference type="Proteomes" id="UP000184088"/>
    </source>
</evidence>
<dbReference type="Gene3D" id="3.90.550.10">
    <property type="entry name" value="Spore Coat Polysaccharide Biosynthesis Protein SpsA, Chain A"/>
    <property type="match status" value="2"/>
</dbReference>
<dbReference type="SUPFAM" id="SSF53448">
    <property type="entry name" value="Nucleotide-diphospho-sugar transferases"/>
    <property type="match status" value="2"/>
</dbReference>
<dbReference type="GO" id="GO:0016740">
    <property type="term" value="F:transferase activity"/>
    <property type="evidence" value="ECO:0007669"/>
    <property type="project" value="UniProtKB-KW"/>
</dbReference>
<evidence type="ECO:0000256" key="1">
    <source>
        <dbReference type="ARBA" id="ARBA00006739"/>
    </source>
</evidence>
<dbReference type="AlphaFoldDB" id="A0A1M4TTX9"/>
<dbReference type="STRING" id="1121256.SAMN02746089_00301"/>
<gene>
    <name evidence="3" type="ORF">SAMN02746089_00301</name>
</gene>
<dbReference type="InterPro" id="IPR001173">
    <property type="entry name" value="Glyco_trans_2-like"/>
</dbReference>
<dbReference type="OrthoDB" id="183314at2"/>
<dbReference type="InterPro" id="IPR029044">
    <property type="entry name" value="Nucleotide-diphossugar_trans"/>
</dbReference>
<dbReference type="PANTHER" id="PTHR43685:SF11">
    <property type="entry name" value="GLYCOSYLTRANSFERASE TAGX-RELATED"/>
    <property type="match status" value="1"/>
</dbReference>
<dbReference type="Pfam" id="PF00535">
    <property type="entry name" value="Glycos_transf_2"/>
    <property type="match status" value="1"/>
</dbReference>
<dbReference type="CDD" id="cd00761">
    <property type="entry name" value="Glyco_tranf_GTA_type"/>
    <property type="match status" value="1"/>
</dbReference>
<evidence type="ECO:0000313" key="3">
    <source>
        <dbReference type="EMBL" id="SHE47940.1"/>
    </source>
</evidence>
<dbReference type="Proteomes" id="UP000184088">
    <property type="component" value="Unassembled WGS sequence"/>
</dbReference>
<organism evidence="3 4">
    <name type="scientific">Caldanaerobius fijiensis DSM 17918</name>
    <dbReference type="NCBI Taxonomy" id="1121256"/>
    <lineage>
        <taxon>Bacteria</taxon>
        <taxon>Bacillati</taxon>
        <taxon>Bacillota</taxon>
        <taxon>Clostridia</taxon>
        <taxon>Thermoanaerobacterales</taxon>
        <taxon>Thermoanaerobacteraceae</taxon>
        <taxon>Caldanaerobius</taxon>
    </lineage>
</organism>